<sequence>MAQTHAMGLRSGQRAPTSTVMQLTRVRSFPPVVDARARVLVLGSMPGVASLDADRYYAHPRNLFWPILGAIVGFDLALPYDDRIARLGDAGIALWDVAGECVRPGSLDARIEAESVVPNDIAGLLAAYPGITRVRFNGAAAETLFRRHVLPPLDHVTDLLRLPSTSPAHAAMGFEAKLAAWRAGFASA</sequence>
<dbReference type="Proteomes" id="UP000295543">
    <property type="component" value="Unassembled WGS sequence"/>
</dbReference>
<dbReference type="InterPro" id="IPR005122">
    <property type="entry name" value="Uracil-DNA_glycosylase-like"/>
</dbReference>
<protein>
    <submittedName>
        <fullName evidence="2">DNA-deoxyinosine glycosylase</fullName>
        <ecNumber evidence="2">3.2.2.15</ecNumber>
    </submittedName>
</protein>
<dbReference type="CDD" id="cd10032">
    <property type="entry name" value="UDG-F6_HDG"/>
    <property type="match status" value="1"/>
</dbReference>
<evidence type="ECO:0000313" key="3">
    <source>
        <dbReference type="Proteomes" id="UP000295543"/>
    </source>
</evidence>
<dbReference type="EMBL" id="SMTG01000002">
    <property type="protein sequence ID" value="TDK32823.1"/>
    <property type="molecule type" value="Genomic_DNA"/>
</dbReference>
<dbReference type="SMART" id="SM00987">
    <property type="entry name" value="UreE_C"/>
    <property type="match status" value="1"/>
</dbReference>
<evidence type="ECO:0000313" key="2">
    <source>
        <dbReference type="EMBL" id="TDK32823.1"/>
    </source>
</evidence>
<dbReference type="OrthoDB" id="9799921at2"/>
<dbReference type="InterPro" id="IPR036895">
    <property type="entry name" value="Uracil-DNA_glycosylase-like_sf"/>
</dbReference>
<keyword evidence="3" id="KW-1185">Reference proteome</keyword>
<dbReference type="GO" id="GO:0033958">
    <property type="term" value="F:DNA-deoxyinosine glycosylase activity"/>
    <property type="evidence" value="ECO:0007669"/>
    <property type="project" value="UniProtKB-EC"/>
</dbReference>
<name>A0A4R5UCA2_9GAMM</name>
<evidence type="ECO:0000259" key="1">
    <source>
        <dbReference type="SMART" id="SM00986"/>
    </source>
</evidence>
<accession>A0A4R5UCA2</accession>
<dbReference type="EC" id="3.2.2.15" evidence="2"/>
<organism evidence="2 3">
    <name type="scientific">Luteimonas terrae</name>
    <dbReference type="NCBI Taxonomy" id="1530191"/>
    <lineage>
        <taxon>Bacteria</taxon>
        <taxon>Pseudomonadati</taxon>
        <taxon>Pseudomonadota</taxon>
        <taxon>Gammaproteobacteria</taxon>
        <taxon>Lysobacterales</taxon>
        <taxon>Lysobacteraceae</taxon>
        <taxon>Luteimonas</taxon>
    </lineage>
</organism>
<dbReference type="InterPro" id="IPR026353">
    <property type="entry name" value="Hypoxan-DNA_Glyclase"/>
</dbReference>
<feature type="domain" description="Uracil-DNA glycosylase-like" evidence="1">
    <location>
        <begin position="30"/>
        <end position="185"/>
    </location>
</feature>
<dbReference type="Pfam" id="PF03167">
    <property type="entry name" value="UDG"/>
    <property type="match status" value="1"/>
</dbReference>
<dbReference type="SUPFAM" id="SSF52141">
    <property type="entry name" value="Uracil-DNA glycosylase-like"/>
    <property type="match status" value="1"/>
</dbReference>
<keyword evidence="2" id="KW-0378">Hydrolase</keyword>
<dbReference type="Gene3D" id="3.40.470.10">
    <property type="entry name" value="Uracil-DNA glycosylase-like domain"/>
    <property type="match status" value="1"/>
</dbReference>
<dbReference type="NCBIfam" id="TIGR04274">
    <property type="entry name" value="hypoxanDNAglyco"/>
    <property type="match status" value="1"/>
</dbReference>
<gene>
    <name evidence="2" type="ORF">E2F49_01790</name>
</gene>
<dbReference type="SMART" id="SM00986">
    <property type="entry name" value="UDG"/>
    <property type="match status" value="1"/>
</dbReference>
<keyword evidence="2" id="KW-0326">Glycosidase</keyword>
<comment type="caution">
    <text evidence="2">The sequence shown here is derived from an EMBL/GenBank/DDBJ whole genome shotgun (WGS) entry which is preliminary data.</text>
</comment>
<dbReference type="AlphaFoldDB" id="A0A4R5UCA2"/>
<proteinExistence type="predicted"/>
<reference evidence="2 3" key="1">
    <citation type="submission" date="2019-03" db="EMBL/GenBank/DDBJ databases">
        <title>Luteimonas zhaokaii sp.nov., isolated from the rectal contents of Plateau pika in Yushu, Qinghai Province, China.</title>
        <authorList>
            <person name="Zhang G."/>
        </authorList>
    </citation>
    <scope>NUCLEOTIDE SEQUENCE [LARGE SCALE GENOMIC DNA]</scope>
    <source>
        <strain evidence="2 3">THG-MD21</strain>
    </source>
</reference>